<accession>A0A7L9TZI0</accession>
<dbReference type="KEGG" id="mlir:LPB04_14450"/>
<gene>
    <name evidence="1" type="ORF">LPB04_14450</name>
</gene>
<dbReference type="AlphaFoldDB" id="A0A7L9TZI0"/>
<evidence type="ECO:0000313" key="1">
    <source>
        <dbReference type="EMBL" id="QOL48191.1"/>
    </source>
</evidence>
<dbReference type="EMBL" id="CP062941">
    <property type="protein sequence ID" value="QOL48191.1"/>
    <property type="molecule type" value="Genomic_DNA"/>
</dbReference>
<name>A0A7L9TZI0_9BURK</name>
<dbReference type="Proteomes" id="UP000593875">
    <property type="component" value="Chromosome"/>
</dbReference>
<sequence>MAEYNKLQIASQLLLSAARDFETATTDTDYVKCILLAGAVVNVCYPIVEELGGKTSQRETAELATKLTELRTGATLDEKARDALIKRFIGSDVFVYNALKHAGDRRKNVAATNDIFFEADLKHEARELILIAIDNFRLLPHSPGAIANFDPELLTLVNSPWPLGRR</sequence>
<reference evidence="1 2" key="1">
    <citation type="submission" date="2020-10" db="EMBL/GenBank/DDBJ databases">
        <title>Genome sequencing of Massilia sp. LPB0304.</title>
        <authorList>
            <person name="Kim J."/>
        </authorList>
    </citation>
    <scope>NUCLEOTIDE SEQUENCE [LARGE SCALE GENOMIC DNA]</scope>
    <source>
        <strain evidence="1 2">LPB0304</strain>
    </source>
</reference>
<dbReference type="RefSeq" id="WP_193685237.1">
    <property type="nucleotide sequence ID" value="NZ_CP062941.1"/>
</dbReference>
<evidence type="ECO:0000313" key="2">
    <source>
        <dbReference type="Proteomes" id="UP000593875"/>
    </source>
</evidence>
<proteinExistence type="predicted"/>
<protein>
    <recommendedName>
        <fullName evidence="3">HEPN domain-containing protein</fullName>
    </recommendedName>
</protein>
<keyword evidence="2" id="KW-1185">Reference proteome</keyword>
<evidence type="ECO:0008006" key="3">
    <source>
        <dbReference type="Google" id="ProtNLM"/>
    </source>
</evidence>
<organism evidence="1 2">
    <name type="scientific">Massilia litorea</name>
    <dbReference type="NCBI Taxonomy" id="2769491"/>
    <lineage>
        <taxon>Bacteria</taxon>
        <taxon>Pseudomonadati</taxon>
        <taxon>Pseudomonadota</taxon>
        <taxon>Betaproteobacteria</taxon>
        <taxon>Burkholderiales</taxon>
        <taxon>Oxalobacteraceae</taxon>
        <taxon>Telluria group</taxon>
        <taxon>Massilia</taxon>
    </lineage>
</organism>